<dbReference type="RefSeq" id="WP_344634608.1">
    <property type="nucleotide sequence ID" value="NZ_BAAATR010000002.1"/>
</dbReference>
<evidence type="ECO:0008006" key="4">
    <source>
        <dbReference type="Google" id="ProtNLM"/>
    </source>
</evidence>
<dbReference type="Proteomes" id="UP001500305">
    <property type="component" value="Unassembled WGS sequence"/>
</dbReference>
<sequence>MTTTGTTTTRPTDDRYREGLLDSGGILPAGTPADTGHPESTVDVLTARAYRHPALDGRTVVRLVPGALGQAEDLALEFLDLTPAEEPAEVGQVRQEALGFPAWALVHDPANGHHALDVVKEMERLARQARSKPGNAKDGFERLAVRLGRAVPHFLPTYCEQVGRIFLEQGNQTYAATFFGKAREAERTFSLEIDEERLRAVFLEFALGGALTVKALRQYVKDLAGRLDAMTAWQRFRQLCAERSGAGMAPYAGIAEDARALIKAAGLDQREQEQALLAELLPVPAVVRAPAALWKSWRPALIELARRDETVRARLLEILPTPPGGGDHAAVDEGWLAILRESGADRLLTDPAAAAAEPAARWLQRWLTHLNRGWHSRPSCAATLELAAQMADRLRAEAVPVEISQSHPTALNLLDLLLAERVPVADPPSAMSVNLGVWLAHGGPGRRDLAAVAADPRFCRMLQDAIAPVWGSADAGKLSGLITRYPVLQEQFVRWADDRADELLTARGLAGAHKLLLSLGPVRHAIIDASPAAAARIARLDVAALLGRTLRAGILDELGWPALEDGLHRLGYDLPGAAPGRSAKNELQIEDAWPALILSRGRKAVVVGPDGVLLEHELRLPADLPKWNQPRLRYVDGELLVAWYEDGEQRGYWSGRPAEVLTLTGERLVGGYYGVRELAPTSLPLPGGGRATGARALHAGDTTLPHERTIMGDGTGYWTLHRTGDRLALAEYDPATGSHGRSCVPPAFASAGDQAGPLRPELSRLLPLQPGLEHSPLGTDGTTLGGSVRGDGSTMTFHGTDGRTVTLPVTRSRYDRYPAGRLVLPGGACPALIAENRDLALGPADGTGAQSEVYTELTSGGPGQLHAAGTSLVPPLDHWHALRPRDVESSRLLRAVTDRQAAELVDAAWPVDDEDATPPHHPELLLIQGKPRQVAGARAREATPAEAVARVLPGLTHPLLVLGVAGLARLATDTATRAARYTPLPQPAASTRADAADSAMPAAYQPEHGHDELLREALQGVFGSVDGFGNSWSGNQSRHWHVLANLRAVTGLLAAGREAGPAEWTAEPERLKLHGDSRHHGWLQLLGRTAPLVLAAASPTTGEPARSALALLLTELTRGWLADRGPALRQVTLTEKQEGTRDSSARVGQVLRCGERTVVVVACQRHYGEGRQVDWLALDHDPSGEFTRVAHFGACEEQRVSDDLPADWVTGFTARLEQHGPLAWRPEQVEEFGAATGIGRARAALLLANPPGLYGWSGDFLGAEQLGLLGLKTAQAKAARQWLRAVDRADRDAASAALLPAEPAELWRTGLATAAAAKAWTRRRGRLVTLPDEAQATVNGTTIGAIEDMLNAATTPWLARTTTMRLRQVYDGQELLPDDPHAMPDGQSMTEAVSALRWLAYHLPYGDGLRPLLPAALAAIRKRLADPQLLLNLELHFTAGKPLAAVLRAHSGLPEQGGAGSDGLVACGEAIVLAPSRYGETAFLRPAALTGASDPLVDLLSGLVGGYYVRQELPALRALLDDELAQLVAADFPPGEPAGWAQDPQRSAPALVTEVAEARGLGADAAALYLQLLALPDPTDRNTARWTGWKPARLKQARAELAATDLVLEAKRARAGRSLFLPGGWQEAKAPGLPVETWKSGLYDLPANHAILPHLTAPALFVRAWQRITEGDLPGYEELKTDNRRRGRR</sequence>
<evidence type="ECO:0000256" key="1">
    <source>
        <dbReference type="SAM" id="MobiDB-lite"/>
    </source>
</evidence>
<feature type="region of interest" description="Disordered" evidence="1">
    <location>
        <begin position="770"/>
        <end position="803"/>
    </location>
</feature>
<name>A0ABN3DG04_9ACTN</name>
<organism evidence="2 3">
    <name type="scientific">Kitasatospora cystarginea</name>
    <dbReference type="NCBI Taxonomy" id="58350"/>
    <lineage>
        <taxon>Bacteria</taxon>
        <taxon>Bacillati</taxon>
        <taxon>Actinomycetota</taxon>
        <taxon>Actinomycetes</taxon>
        <taxon>Kitasatosporales</taxon>
        <taxon>Streptomycetaceae</taxon>
        <taxon>Kitasatospora</taxon>
    </lineage>
</organism>
<feature type="region of interest" description="Disordered" evidence="1">
    <location>
        <begin position="1"/>
        <end position="39"/>
    </location>
</feature>
<comment type="caution">
    <text evidence="2">The sequence shown here is derived from an EMBL/GenBank/DDBJ whole genome shotgun (WGS) entry which is preliminary data.</text>
</comment>
<protein>
    <recommendedName>
        <fullName evidence="4">DNA-binding protein</fullName>
    </recommendedName>
</protein>
<accession>A0ABN3DG04</accession>
<gene>
    <name evidence="2" type="ORF">GCM10010430_06160</name>
</gene>
<proteinExistence type="predicted"/>
<reference evidence="2 3" key="1">
    <citation type="journal article" date="2019" name="Int. J. Syst. Evol. Microbiol.">
        <title>The Global Catalogue of Microorganisms (GCM) 10K type strain sequencing project: providing services to taxonomists for standard genome sequencing and annotation.</title>
        <authorList>
            <consortium name="The Broad Institute Genomics Platform"/>
            <consortium name="The Broad Institute Genome Sequencing Center for Infectious Disease"/>
            <person name="Wu L."/>
            <person name="Ma J."/>
        </authorList>
    </citation>
    <scope>NUCLEOTIDE SEQUENCE [LARGE SCALE GENOMIC DNA]</scope>
    <source>
        <strain evidence="2 3">JCM 7356</strain>
    </source>
</reference>
<keyword evidence="3" id="KW-1185">Reference proteome</keyword>
<dbReference type="EMBL" id="BAAATR010000002">
    <property type="protein sequence ID" value="GAA2229079.1"/>
    <property type="molecule type" value="Genomic_DNA"/>
</dbReference>
<evidence type="ECO:0000313" key="3">
    <source>
        <dbReference type="Proteomes" id="UP001500305"/>
    </source>
</evidence>
<evidence type="ECO:0000313" key="2">
    <source>
        <dbReference type="EMBL" id="GAA2229079.1"/>
    </source>
</evidence>
<feature type="compositionally biased region" description="Basic and acidic residues" evidence="1">
    <location>
        <begin position="11"/>
        <end position="20"/>
    </location>
</feature>
<feature type="compositionally biased region" description="Low complexity" evidence="1">
    <location>
        <begin position="1"/>
        <end position="10"/>
    </location>
</feature>